<proteinExistence type="inferred from homology"/>
<evidence type="ECO:0000259" key="4">
    <source>
        <dbReference type="PROSITE" id="PS51764"/>
    </source>
</evidence>
<dbReference type="RefSeq" id="WP_092922445.1">
    <property type="nucleotide sequence ID" value="NZ_FOYN01000003.1"/>
</dbReference>
<evidence type="ECO:0000256" key="1">
    <source>
        <dbReference type="ARBA" id="ARBA00007754"/>
    </source>
</evidence>
<dbReference type="InterPro" id="IPR017853">
    <property type="entry name" value="GH"/>
</dbReference>
<dbReference type="OrthoDB" id="210716at2157"/>
<dbReference type="SUPFAM" id="SSF51445">
    <property type="entry name" value="(Trans)glycosidases"/>
    <property type="match status" value="1"/>
</dbReference>
<dbReference type="GO" id="GO:0006080">
    <property type="term" value="P:substituted mannan metabolic process"/>
    <property type="evidence" value="ECO:0007669"/>
    <property type="project" value="InterPro"/>
</dbReference>
<keyword evidence="3" id="KW-0326">Glycosidase</keyword>
<accession>A0A1I6H409</accession>
<dbReference type="Gene3D" id="3.20.20.80">
    <property type="entry name" value="Glycosidases"/>
    <property type="match status" value="1"/>
</dbReference>
<dbReference type="GO" id="GO:0016985">
    <property type="term" value="F:mannan endo-1,4-beta-mannosidase activity"/>
    <property type="evidence" value="ECO:0007669"/>
    <property type="project" value="InterPro"/>
</dbReference>
<name>A0A1I6H409_HALSD</name>
<dbReference type="PANTHER" id="PTHR40079:SF4">
    <property type="entry name" value="GH26 DOMAIN-CONTAINING PROTEIN-RELATED"/>
    <property type="match status" value="1"/>
</dbReference>
<keyword evidence="6" id="KW-1185">Reference proteome</keyword>
<evidence type="ECO:0000256" key="2">
    <source>
        <dbReference type="ARBA" id="ARBA00022801"/>
    </source>
</evidence>
<dbReference type="InterPro" id="IPR022790">
    <property type="entry name" value="GH26_dom"/>
</dbReference>
<sequence length="363" mass="40608">MNRRGLLAATGTAVTVTGYGTYRSFVRDDRTRDGWLLLGVTPASASLQQLDRFERWLGADHAVTLRYADMGAAAADIRSIVHGQLESIWHRRSVPQLVWQPHFGSGEETSTEINREIAAGDHDAAIEEWASTLAEWIDRGPATPDRRLYLNLAPEMNGDWSPWSPVVGAGTEADFVDMWRHVHDTVMDAGLDRDHVRWIWAIDTTTKGVDVSDCYPGDEYVDWTGIHGYNWSNWGGWRSPKGCYGRALATLRSIAEKPIGVTEFACSSEDGDGHDPERKGRWIRDVFEYFEEHGVQMACWFNTDKRTDWAVFGGDRGTVTAEVDGKAFDAYEKYRGVAGDPGVLGSHPNHPRVLTNKEFAGEF</sequence>
<dbReference type="PROSITE" id="PS51764">
    <property type="entry name" value="GH26"/>
    <property type="match status" value="1"/>
</dbReference>
<dbReference type="Pfam" id="PF02156">
    <property type="entry name" value="Glyco_hydro_26"/>
    <property type="match status" value="1"/>
</dbReference>
<dbReference type="InterPro" id="IPR000805">
    <property type="entry name" value="Glyco_hydro_26"/>
</dbReference>
<evidence type="ECO:0000313" key="5">
    <source>
        <dbReference type="EMBL" id="SFR49051.1"/>
    </source>
</evidence>
<dbReference type="EMBL" id="FOYN01000003">
    <property type="protein sequence ID" value="SFR49051.1"/>
    <property type="molecule type" value="Genomic_DNA"/>
</dbReference>
<dbReference type="PANTHER" id="PTHR40079">
    <property type="entry name" value="MANNAN ENDO-1,4-BETA-MANNOSIDASE E-RELATED"/>
    <property type="match status" value="1"/>
</dbReference>
<feature type="domain" description="GH26" evidence="4">
    <location>
        <begin position="16"/>
        <end position="322"/>
    </location>
</feature>
<protein>
    <recommendedName>
        <fullName evidence="4">GH26 domain-containing protein</fullName>
    </recommendedName>
</protein>
<dbReference type="AlphaFoldDB" id="A0A1I6H409"/>
<dbReference type="Proteomes" id="UP000198932">
    <property type="component" value="Unassembled WGS sequence"/>
</dbReference>
<organism evidence="5 6">
    <name type="scientific">Halorubrum sodomense</name>
    <dbReference type="NCBI Taxonomy" id="35743"/>
    <lineage>
        <taxon>Archaea</taxon>
        <taxon>Methanobacteriati</taxon>
        <taxon>Methanobacteriota</taxon>
        <taxon>Stenosarchaea group</taxon>
        <taxon>Halobacteria</taxon>
        <taxon>Halobacteriales</taxon>
        <taxon>Haloferacaceae</taxon>
        <taxon>Halorubrum</taxon>
    </lineage>
</organism>
<gene>
    <name evidence="5" type="ORF">SAMN04487937_2408</name>
</gene>
<comment type="similarity">
    <text evidence="1">Belongs to the glycosyl hydrolase 26 family.</text>
</comment>
<reference evidence="6" key="1">
    <citation type="submission" date="2016-10" db="EMBL/GenBank/DDBJ databases">
        <authorList>
            <person name="Varghese N."/>
            <person name="Submissions S."/>
        </authorList>
    </citation>
    <scope>NUCLEOTIDE SEQUENCE [LARGE SCALE GENOMIC DNA]</scope>
    <source>
        <strain evidence="6">RD 26</strain>
    </source>
</reference>
<dbReference type="STRING" id="35743.SAMN04487937_2408"/>
<evidence type="ECO:0000313" key="6">
    <source>
        <dbReference type="Proteomes" id="UP000198932"/>
    </source>
</evidence>
<evidence type="ECO:0000256" key="3">
    <source>
        <dbReference type="ARBA" id="ARBA00023295"/>
    </source>
</evidence>
<keyword evidence="2" id="KW-0378">Hydrolase</keyword>